<gene>
    <name evidence="1" type="ORF">SAMN05660652_01153</name>
</gene>
<evidence type="ECO:0000313" key="2">
    <source>
        <dbReference type="Proteomes" id="UP000198607"/>
    </source>
</evidence>
<dbReference type="STRING" id="83767.SAMN05660652_01153"/>
<dbReference type="OrthoDB" id="9794954at2"/>
<proteinExistence type="predicted"/>
<dbReference type="Proteomes" id="UP000198607">
    <property type="component" value="Unassembled WGS sequence"/>
</dbReference>
<protein>
    <recommendedName>
        <fullName evidence="3">Ferredoxin</fullName>
    </recommendedName>
</protein>
<sequence length="728" mass="79876">MEADLQSFVAFYLTGKKQATRLDDIGRLGLRPALFAGYGDLTRMRYDFPLVLIEDAAGERFAEPLSGLVDVILGKVAQGPDGDRIRKHVLRLEQAIRALAAGGTQGLFSELWDRAAAPLAKEDALIADSLRRARANLAVDGELLDCNGDLPARLFGHAWSLTQMRRAQRFNEDLNRLILKLSDIIQADYINSDAAKSAANLRDSFGAGALNNFNFDTMSSILKKVSVRDALPKRRRQRILGLISTLQAQKFFPTGISKAGAGNRPYSFAFDSCVAALKAYRDRLPKAIELARAVAMAELEVRGEYSEARHDALFDAFGENGLDPEALALFPDYLIRINASALSGAEQSTLTEILSADLPFKIVVQSDDILEKSLIEHGHMAFTLRNKQLARMTMGLGCFVMQAPSASLVRMRQQMQLGLDYGGSAVFSIYSGDSPNTTGIPPYLVAAAARESRLFPSFTFNPAAGRNWSARFSISENPQVECDWSTRELAYQDEHCQTVKLPTPFTLIDFVAMDTRYSKHFACVPKEHWSKDMVPVGEFIAGERRSQVDTVPYLLMTDASNILYRVIVAEKLVREARRCRTMWNSLQELGGIHNSHAEALLAREKAIWEASRAVSVPSAAVSPLAPAAAPAAQPASAAPVEEAEKSSDEAYIETPRCASCNECIQINDKMFAYDGNKQAYIADVSAGTFAQLVDAAENCQVAIIHPGKPRNPAEPGLDDLIKRAEAFQ</sequence>
<accession>A0A1G7ZEU7</accession>
<dbReference type="EMBL" id="FNCY01000003">
    <property type="protein sequence ID" value="SDH07159.1"/>
    <property type="molecule type" value="Genomic_DNA"/>
</dbReference>
<name>A0A1G7ZEU7_9RHOO</name>
<evidence type="ECO:0000313" key="1">
    <source>
        <dbReference type="EMBL" id="SDH07159.1"/>
    </source>
</evidence>
<dbReference type="AlphaFoldDB" id="A0A1G7ZEU7"/>
<reference evidence="1 2" key="1">
    <citation type="submission" date="2016-10" db="EMBL/GenBank/DDBJ databases">
        <authorList>
            <person name="de Groot N.N."/>
        </authorList>
    </citation>
    <scope>NUCLEOTIDE SEQUENCE [LARGE SCALE GENOMIC DNA]</scope>
    <source>
        <strain evidence="1 2">DSM 5885</strain>
    </source>
</reference>
<evidence type="ECO:0008006" key="3">
    <source>
        <dbReference type="Google" id="ProtNLM"/>
    </source>
</evidence>
<dbReference type="Gene3D" id="3.30.70.20">
    <property type="match status" value="1"/>
</dbReference>
<dbReference type="RefSeq" id="WP_091935112.1">
    <property type="nucleotide sequence ID" value="NZ_FNCY01000003.1"/>
</dbReference>
<keyword evidence="2" id="KW-1185">Reference proteome</keyword>
<organism evidence="1 2">
    <name type="scientific">Propionivibrio dicarboxylicus</name>
    <dbReference type="NCBI Taxonomy" id="83767"/>
    <lineage>
        <taxon>Bacteria</taxon>
        <taxon>Pseudomonadati</taxon>
        <taxon>Pseudomonadota</taxon>
        <taxon>Betaproteobacteria</taxon>
        <taxon>Rhodocyclales</taxon>
        <taxon>Rhodocyclaceae</taxon>
        <taxon>Propionivibrio</taxon>
    </lineage>
</organism>